<sequence length="40" mass="4543">MFLKRVGINLNLPGVDTGFAFGPQWGFDSKVRGPWFLRDC</sequence>
<keyword evidence="2" id="KW-1185">Reference proteome</keyword>
<dbReference type="EMBL" id="UZAM01013131">
    <property type="protein sequence ID" value="VDP25723.1"/>
    <property type="molecule type" value="Genomic_DNA"/>
</dbReference>
<dbReference type="WBParaSite" id="SBAD_0001011001-mRNA-1">
    <property type="protein sequence ID" value="SBAD_0001011001-mRNA-1"/>
    <property type="gene ID" value="SBAD_0001011001"/>
</dbReference>
<proteinExistence type="predicted"/>
<dbReference type="Proteomes" id="UP000270296">
    <property type="component" value="Unassembled WGS sequence"/>
</dbReference>
<evidence type="ECO:0000313" key="2">
    <source>
        <dbReference type="Proteomes" id="UP000270296"/>
    </source>
</evidence>
<evidence type="ECO:0000313" key="3">
    <source>
        <dbReference type="WBParaSite" id="SBAD_0001011001-mRNA-1"/>
    </source>
</evidence>
<protein>
    <submittedName>
        <fullName evidence="1 3">Uncharacterized protein</fullName>
    </submittedName>
</protein>
<accession>A0A183J1L2</accession>
<reference evidence="1 2" key="2">
    <citation type="submission" date="2018-11" db="EMBL/GenBank/DDBJ databases">
        <authorList>
            <consortium name="Pathogen Informatics"/>
        </authorList>
    </citation>
    <scope>NUCLEOTIDE SEQUENCE [LARGE SCALE GENOMIC DNA]</scope>
</reference>
<gene>
    <name evidence="1" type="ORF">SBAD_LOCUS9761</name>
</gene>
<reference evidence="3" key="1">
    <citation type="submission" date="2016-06" db="UniProtKB">
        <authorList>
            <consortium name="WormBaseParasite"/>
        </authorList>
    </citation>
    <scope>IDENTIFICATION</scope>
</reference>
<dbReference type="AlphaFoldDB" id="A0A183J1L2"/>
<evidence type="ECO:0000313" key="1">
    <source>
        <dbReference type="EMBL" id="VDP25723.1"/>
    </source>
</evidence>
<organism evidence="3">
    <name type="scientific">Soboliphyme baturini</name>
    <dbReference type="NCBI Taxonomy" id="241478"/>
    <lineage>
        <taxon>Eukaryota</taxon>
        <taxon>Metazoa</taxon>
        <taxon>Ecdysozoa</taxon>
        <taxon>Nematoda</taxon>
        <taxon>Enoplea</taxon>
        <taxon>Dorylaimia</taxon>
        <taxon>Dioctophymatida</taxon>
        <taxon>Dioctophymatoidea</taxon>
        <taxon>Soboliphymatidae</taxon>
        <taxon>Soboliphyme</taxon>
    </lineage>
</organism>
<name>A0A183J1L2_9BILA</name>